<feature type="domain" description="N-acetyltransferase" evidence="1">
    <location>
        <begin position="12"/>
        <end position="180"/>
    </location>
</feature>
<dbReference type="InterPro" id="IPR016181">
    <property type="entry name" value="Acyl_CoA_acyltransferase"/>
</dbReference>
<dbReference type="Gene3D" id="3.40.630.30">
    <property type="match status" value="1"/>
</dbReference>
<evidence type="ECO:0000313" key="3">
    <source>
        <dbReference type="Proteomes" id="UP000621266"/>
    </source>
</evidence>
<keyword evidence="3" id="KW-1185">Reference proteome</keyword>
<dbReference type="PROSITE" id="PS51186">
    <property type="entry name" value="GNAT"/>
    <property type="match status" value="1"/>
</dbReference>
<gene>
    <name evidence="2" type="ORF">GCU69_25270</name>
</gene>
<dbReference type="SUPFAM" id="SSF55729">
    <property type="entry name" value="Acyl-CoA N-acyltransferases (Nat)"/>
    <property type="match status" value="1"/>
</dbReference>
<proteinExistence type="predicted"/>
<comment type="caution">
    <text evidence="2">The sequence shown here is derived from an EMBL/GenBank/DDBJ whole genome shotgun (WGS) entry which is preliminary data.</text>
</comment>
<dbReference type="Pfam" id="PF00583">
    <property type="entry name" value="Acetyltransf_1"/>
    <property type="match status" value="1"/>
</dbReference>
<dbReference type="InterPro" id="IPR000182">
    <property type="entry name" value="GNAT_dom"/>
</dbReference>
<accession>A0ABQ7FCY8</accession>
<name>A0ABQ7FCY8_9ACTN</name>
<evidence type="ECO:0000313" key="2">
    <source>
        <dbReference type="EMBL" id="KAF4406383.1"/>
    </source>
</evidence>
<dbReference type="EMBL" id="WHPN01000372">
    <property type="protein sequence ID" value="KAF4406383.1"/>
    <property type="molecule type" value="Genomic_DNA"/>
</dbReference>
<reference evidence="2 3" key="1">
    <citation type="submission" date="2019-10" db="EMBL/GenBank/DDBJ databases">
        <title>Streptomyces tenebrisbrunneis sp.nov., an endogenous actinomycete isolated from of Lycium ruthenicum.</title>
        <authorList>
            <person name="Ma L."/>
        </authorList>
    </citation>
    <scope>NUCLEOTIDE SEQUENCE [LARGE SCALE GENOMIC DNA]</scope>
    <source>
        <strain evidence="2 3">TRM 66187</strain>
    </source>
</reference>
<protein>
    <submittedName>
        <fullName evidence="2">GNAT family N-acetyltransferase</fullName>
    </submittedName>
</protein>
<dbReference type="Proteomes" id="UP000621266">
    <property type="component" value="Unassembled WGS sequence"/>
</dbReference>
<organism evidence="2 3">
    <name type="scientific">Streptomyces lycii</name>
    <dbReference type="NCBI Taxonomy" id="2654337"/>
    <lineage>
        <taxon>Bacteria</taxon>
        <taxon>Bacillati</taxon>
        <taxon>Actinomycetota</taxon>
        <taxon>Actinomycetes</taxon>
        <taxon>Kitasatosporales</taxon>
        <taxon>Streptomycetaceae</taxon>
        <taxon>Streptomyces</taxon>
    </lineage>
</organism>
<evidence type="ECO:0000259" key="1">
    <source>
        <dbReference type="PROSITE" id="PS51186"/>
    </source>
</evidence>
<sequence length="185" mass="20759">MTEVTYELHEGPEVGPRLDAILPAYEEIYVEPPYCEGPREVAEFIERYRLQAQRPGVRLILARDGNDVIGFAFGFLLPADTTWWQSLREPVAAEFARETGDRTFVIIELAVRKPWRRRGIAATLHARLIDGLTAERVSLTMRPEPEATPAQNAYASWGYRRVGVSHPAPEAPLYDAMVLDLAPAG</sequence>
<dbReference type="RefSeq" id="WP_156207246.1">
    <property type="nucleotide sequence ID" value="NZ_WHPN01000372.1"/>
</dbReference>